<sequence length="146" mass="15482">MLYAVVKAAHLLAVFALIAGMLANALVLRMATTMSSRQQAAPMLATMTAWDSRVTGPALGLTWLFGLSLAVMGGWFPDAWLMVKLVAVLGLSALHGMQAGSLRRLGRDQAREDQAALSPPPPLRHAAAVMAVLVAVIVVLVIIRPF</sequence>
<evidence type="ECO:0000256" key="5">
    <source>
        <dbReference type="ARBA" id="ARBA00022475"/>
    </source>
</evidence>
<evidence type="ECO:0000256" key="10">
    <source>
        <dbReference type="ARBA" id="ARBA00023002"/>
    </source>
</evidence>
<comment type="catalytic activity">
    <reaction evidence="13 14">
        <text>protoporphyrinogen IX + 3 A = protoporphyrin IX + 3 AH2</text>
        <dbReference type="Rhea" id="RHEA:62000"/>
        <dbReference type="ChEBI" id="CHEBI:13193"/>
        <dbReference type="ChEBI" id="CHEBI:17499"/>
        <dbReference type="ChEBI" id="CHEBI:57306"/>
        <dbReference type="ChEBI" id="CHEBI:57307"/>
    </reaction>
</comment>
<protein>
    <recommendedName>
        <fullName evidence="4 14">Protoporphyrinogen IX oxidase</fullName>
        <ecNumber evidence="14">1.3.99.-</ecNumber>
    </recommendedName>
</protein>
<comment type="subcellular location">
    <subcellularLocation>
        <location evidence="1">Cell membrane</location>
        <topology evidence="1">Multi-pass membrane protein</topology>
    </subcellularLocation>
</comment>
<feature type="transmembrane region" description="Helical" evidence="15">
    <location>
        <begin position="53"/>
        <end position="76"/>
    </location>
</feature>
<keyword evidence="12 14" id="KW-0472">Membrane</keyword>
<keyword evidence="9 15" id="KW-1133">Transmembrane helix</keyword>
<evidence type="ECO:0000256" key="1">
    <source>
        <dbReference type="ARBA" id="ARBA00004651"/>
    </source>
</evidence>
<evidence type="ECO:0000256" key="6">
    <source>
        <dbReference type="ARBA" id="ARBA00022617"/>
    </source>
</evidence>
<comment type="function">
    <text evidence="14">Catalyzes the oxidation of protoporphyrinogen IX to protoporphyrin IX.</text>
</comment>
<comment type="pathway">
    <text evidence="2 14">Porphyrin-containing compound metabolism; protoporphyrin-IX biosynthesis; protoporphyrin-IX from protoporphyrinogen-IX: step 1/1.</text>
</comment>
<evidence type="ECO:0000256" key="8">
    <source>
        <dbReference type="ARBA" id="ARBA00022723"/>
    </source>
</evidence>
<proteinExistence type="inferred from homology"/>
<dbReference type="PANTHER" id="PTHR40255">
    <property type="entry name" value="UPF0093 MEMBRANE PROTEIN SLR1790"/>
    <property type="match status" value="1"/>
</dbReference>
<keyword evidence="7 15" id="KW-0812">Transmembrane</keyword>
<organism evidence="16 17">
    <name type="scientific">Tistrella arctica</name>
    <dbReference type="NCBI Taxonomy" id="3133430"/>
    <lineage>
        <taxon>Bacteria</taxon>
        <taxon>Pseudomonadati</taxon>
        <taxon>Pseudomonadota</taxon>
        <taxon>Alphaproteobacteria</taxon>
        <taxon>Geminicoccales</taxon>
        <taxon>Geminicoccaceae</taxon>
        <taxon>Tistrella</taxon>
    </lineage>
</organism>
<evidence type="ECO:0000256" key="4">
    <source>
        <dbReference type="ARBA" id="ARBA00017504"/>
    </source>
</evidence>
<evidence type="ECO:0000313" key="17">
    <source>
        <dbReference type="Proteomes" id="UP001413721"/>
    </source>
</evidence>
<evidence type="ECO:0000256" key="2">
    <source>
        <dbReference type="ARBA" id="ARBA00005073"/>
    </source>
</evidence>
<dbReference type="Pfam" id="PF03653">
    <property type="entry name" value="UPF0093"/>
    <property type="match status" value="1"/>
</dbReference>
<name>A0ABU9YP85_9PROT</name>
<feature type="transmembrane region" description="Helical" evidence="15">
    <location>
        <begin position="123"/>
        <end position="143"/>
    </location>
</feature>
<evidence type="ECO:0000256" key="14">
    <source>
        <dbReference type="PIRNR" id="PIRNR004638"/>
    </source>
</evidence>
<evidence type="ECO:0000256" key="12">
    <source>
        <dbReference type="ARBA" id="ARBA00023136"/>
    </source>
</evidence>
<keyword evidence="5 14" id="KW-1003">Cell membrane</keyword>
<comment type="caution">
    <text evidence="16">The sequence shown here is derived from an EMBL/GenBank/DDBJ whole genome shotgun (WGS) entry which is preliminary data.</text>
</comment>
<evidence type="ECO:0000256" key="11">
    <source>
        <dbReference type="ARBA" id="ARBA00023004"/>
    </source>
</evidence>
<reference evidence="16 17" key="1">
    <citation type="submission" date="2024-03" db="EMBL/GenBank/DDBJ databases">
        <title>High-quality draft genome sequencing of Tistrella sp. BH-R2-4.</title>
        <authorList>
            <person name="Dong C."/>
        </authorList>
    </citation>
    <scope>NUCLEOTIDE SEQUENCE [LARGE SCALE GENOMIC DNA]</scope>
    <source>
        <strain evidence="16 17">BH-R2-4</strain>
    </source>
</reference>
<keyword evidence="8 14" id="KW-0479">Metal-binding</keyword>
<dbReference type="EMBL" id="JBBKTW010000007">
    <property type="protein sequence ID" value="MEN2990614.1"/>
    <property type="molecule type" value="Genomic_DNA"/>
</dbReference>
<comment type="similarity">
    <text evidence="3 14">Belongs to the HemJ family.</text>
</comment>
<dbReference type="EC" id="1.3.99.-" evidence="14"/>
<dbReference type="Proteomes" id="UP001413721">
    <property type="component" value="Unassembled WGS sequence"/>
</dbReference>
<keyword evidence="11 14" id="KW-0408">Iron</keyword>
<keyword evidence="17" id="KW-1185">Reference proteome</keyword>
<keyword evidence="6 14" id="KW-0349">Heme</keyword>
<feature type="transmembrane region" description="Helical" evidence="15">
    <location>
        <begin position="12"/>
        <end position="32"/>
    </location>
</feature>
<gene>
    <name evidence="16" type="ORF">WG926_20035</name>
</gene>
<evidence type="ECO:0000256" key="3">
    <source>
        <dbReference type="ARBA" id="ARBA00006501"/>
    </source>
</evidence>
<evidence type="ECO:0000256" key="13">
    <source>
        <dbReference type="ARBA" id="ARBA00048390"/>
    </source>
</evidence>
<keyword evidence="10" id="KW-0560">Oxidoreductase</keyword>
<accession>A0ABU9YP85</accession>
<dbReference type="PANTHER" id="PTHR40255:SF1">
    <property type="entry name" value="PROTOPORPHYRINOGEN IX OXIDASE"/>
    <property type="match status" value="1"/>
</dbReference>
<dbReference type="PIRSF" id="PIRSF004638">
    <property type="entry name" value="UCP004638"/>
    <property type="match status" value="1"/>
</dbReference>
<evidence type="ECO:0000256" key="9">
    <source>
        <dbReference type="ARBA" id="ARBA00022989"/>
    </source>
</evidence>
<evidence type="ECO:0000256" key="15">
    <source>
        <dbReference type="SAM" id="Phobius"/>
    </source>
</evidence>
<comment type="cofactor">
    <cofactor evidence="14">
        <name>heme b</name>
        <dbReference type="ChEBI" id="CHEBI:60344"/>
    </cofactor>
    <text evidence="14">Binds 1 heme b (iron(II)-protoporphyrin IX) group per subunit.</text>
</comment>
<evidence type="ECO:0000313" key="16">
    <source>
        <dbReference type="EMBL" id="MEN2990614.1"/>
    </source>
</evidence>
<dbReference type="RefSeq" id="WP_345932053.1">
    <property type="nucleotide sequence ID" value="NZ_JBBKTV010000002.1"/>
</dbReference>
<dbReference type="InterPro" id="IPR005265">
    <property type="entry name" value="HemJ-like"/>
</dbReference>
<evidence type="ECO:0000256" key="7">
    <source>
        <dbReference type="ARBA" id="ARBA00022692"/>
    </source>
</evidence>